<dbReference type="RefSeq" id="WP_119438745.1">
    <property type="nucleotide sequence ID" value="NZ_QWGR01000008.1"/>
</dbReference>
<name>A0A399SYK8_9BACT</name>
<protein>
    <submittedName>
        <fullName evidence="2">Cytochrome C</fullName>
    </submittedName>
</protein>
<reference evidence="2 3" key="1">
    <citation type="submission" date="2018-08" db="EMBL/GenBank/DDBJ databases">
        <title>Pallidiluteibacterium maritimus gen. nov., sp. nov., isolated from coastal sediment.</title>
        <authorList>
            <person name="Zhou L.Y."/>
        </authorList>
    </citation>
    <scope>NUCLEOTIDE SEQUENCE [LARGE SCALE GENOMIC DNA]</scope>
    <source>
        <strain evidence="2 3">XSD2</strain>
    </source>
</reference>
<evidence type="ECO:0000313" key="2">
    <source>
        <dbReference type="EMBL" id="RIJ47385.1"/>
    </source>
</evidence>
<accession>A0A399SYK8</accession>
<proteinExistence type="predicted"/>
<sequence length="531" mass="59995">MNRKLKYVLLLAGFMLTGGMLLAQISPGELSQVHAHLEGLKKCTQCHILGEKETTSKCLECHKEIKALMDQKKGYHASAEVKGQKCASCHGEHLGKDYKLIRFDAEKFDHQLAGFKLEGKHGTINCNDCHKAELIRNHISQKKQGGTFLGLGTNCVDCHEDVHQNTLSNNCLSCHNQDAFRPASGFDHSKTRFQLVGKHQSVDCAKCHLKEVRNGKNYQQFARVKFDNCSNCHEDVHQNKFGNDCRKCHNEFSFTQTKTTTGFNHDLTDFPLKGKHVAVDCRKCHTSGSYTRALKHQRCTDCHSDYHEKQFQKNGVSPDCSACHSVNGFSPASFSIERHNQSGFKLEGAHLATPCLACHKTGEKWNFKLPAQRCADCHENVHKNALAEKYMPDSECRSCHSVESWKLIAFNHDQTSFKLSGKHTTVGCRDCHFRQDNGVVTQQFSSLAGSCENCHEDIHFNQFEALGKNDCTRCHTFNNWLPDKFNHDNARFKLDGKHSGLQCVACHQPTDDLIRNYIVYKFEDISCASCH</sequence>
<dbReference type="Proteomes" id="UP000265926">
    <property type="component" value="Unassembled WGS sequence"/>
</dbReference>
<dbReference type="AlphaFoldDB" id="A0A399SYK8"/>
<dbReference type="InterPro" id="IPR051829">
    <property type="entry name" value="Multiheme_Cytochr_ET"/>
</dbReference>
<dbReference type="OrthoDB" id="9814800at2"/>
<dbReference type="EMBL" id="QWGR01000008">
    <property type="protein sequence ID" value="RIJ47385.1"/>
    <property type="molecule type" value="Genomic_DNA"/>
</dbReference>
<comment type="caution">
    <text evidence="2">The sequence shown here is derived from an EMBL/GenBank/DDBJ whole genome shotgun (WGS) entry which is preliminary data.</text>
</comment>
<dbReference type="PANTHER" id="PTHR35038">
    <property type="entry name" value="DISSIMILATORY SULFITE REDUCTASE SIRA"/>
    <property type="match status" value="1"/>
</dbReference>
<dbReference type="SUPFAM" id="SSF48695">
    <property type="entry name" value="Multiheme cytochromes"/>
    <property type="match status" value="2"/>
</dbReference>
<organism evidence="2 3">
    <name type="scientific">Maribellus luteus</name>
    <dbReference type="NCBI Taxonomy" id="2305463"/>
    <lineage>
        <taxon>Bacteria</taxon>
        <taxon>Pseudomonadati</taxon>
        <taxon>Bacteroidota</taxon>
        <taxon>Bacteroidia</taxon>
        <taxon>Marinilabiliales</taxon>
        <taxon>Prolixibacteraceae</taxon>
        <taxon>Maribellus</taxon>
    </lineage>
</organism>
<gene>
    <name evidence="2" type="ORF">D1614_14820</name>
</gene>
<evidence type="ECO:0000256" key="1">
    <source>
        <dbReference type="ARBA" id="ARBA00022729"/>
    </source>
</evidence>
<keyword evidence="1" id="KW-0732">Signal</keyword>
<dbReference type="InterPro" id="IPR036280">
    <property type="entry name" value="Multihaem_cyt_sf"/>
</dbReference>
<evidence type="ECO:0000313" key="3">
    <source>
        <dbReference type="Proteomes" id="UP000265926"/>
    </source>
</evidence>
<dbReference type="Gene3D" id="3.90.10.10">
    <property type="entry name" value="Cytochrome C3"/>
    <property type="match status" value="6"/>
</dbReference>
<keyword evidence="3" id="KW-1185">Reference proteome</keyword>